<comment type="caution">
    <text evidence="2">The sequence shown here is derived from an EMBL/GenBank/DDBJ whole genome shotgun (WGS) entry which is preliminary data.</text>
</comment>
<feature type="transmembrane region" description="Helical" evidence="1">
    <location>
        <begin position="54"/>
        <end position="72"/>
    </location>
</feature>
<name>A0A227KRI7_9BURK</name>
<evidence type="ECO:0000313" key="3">
    <source>
        <dbReference type="Proteomes" id="UP000214610"/>
    </source>
</evidence>
<organism evidence="2 3">
    <name type="scientific">Turicimonas muris</name>
    <dbReference type="NCBI Taxonomy" id="1796652"/>
    <lineage>
        <taxon>Bacteria</taxon>
        <taxon>Pseudomonadati</taxon>
        <taxon>Pseudomonadota</taxon>
        <taxon>Betaproteobacteria</taxon>
        <taxon>Burkholderiales</taxon>
        <taxon>Sutterellaceae</taxon>
        <taxon>Turicimonas</taxon>
    </lineage>
</organism>
<evidence type="ECO:0000256" key="1">
    <source>
        <dbReference type="SAM" id="Phobius"/>
    </source>
</evidence>
<keyword evidence="3" id="KW-1185">Reference proteome</keyword>
<evidence type="ECO:0000313" key="2">
    <source>
        <dbReference type="EMBL" id="OXE51112.1"/>
    </source>
</evidence>
<sequence>MNFHFFANIRKSPRVGRLFLFFGLLYSSHPMVVDLNRPAPRKTVKNFLFSQKPIFGWIINSPIGGFPFRCAVTERRIFKDF</sequence>
<dbReference type="EMBL" id="NHMP01000001">
    <property type="protein sequence ID" value="OXE51112.1"/>
    <property type="molecule type" value="Genomic_DNA"/>
</dbReference>
<accession>A0A227KRI7</accession>
<reference evidence="3" key="1">
    <citation type="submission" date="2017-05" db="EMBL/GenBank/DDBJ databases">
        <title>Improved OligoMM genomes.</title>
        <authorList>
            <person name="Garzetti D."/>
        </authorList>
    </citation>
    <scope>NUCLEOTIDE SEQUENCE [LARGE SCALE GENOMIC DNA]</scope>
    <source>
        <strain evidence="3">YL45</strain>
    </source>
</reference>
<keyword evidence="1" id="KW-1133">Transmembrane helix</keyword>
<keyword evidence="1" id="KW-0812">Transmembrane</keyword>
<gene>
    <name evidence="2" type="ORF">ADH67_02125</name>
</gene>
<dbReference type="Proteomes" id="UP000214610">
    <property type="component" value="Unassembled WGS sequence"/>
</dbReference>
<protein>
    <submittedName>
        <fullName evidence="2">Uncharacterized protein</fullName>
    </submittedName>
</protein>
<proteinExistence type="predicted"/>
<dbReference type="AlphaFoldDB" id="A0A227KRI7"/>
<keyword evidence="1" id="KW-0472">Membrane</keyword>